<dbReference type="Pfam" id="PF18990">
    <property type="entry name" value="DUF5723"/>
    <property type="match status" value="1"/>
</dbReference>
<sequence length="466" mass="51576">MKKSFKLLKVACVVGLLTVLGVTNGYAQGLRTSYFMDNVPARLKMNPALQPARGYFNIPTIGALGLSISSNKLSIDDFVDIIENKNGFLESDKFMNRLDSKNTMNIDFTTDILSFGFYSGKGFWTVNLGARAIVSASIPKTMFEFARYAEIDLGQEYDIRNMELHADVFSEIGLGYSRPVTDKLNIGGRFKVLIGVGNLDAKIDKIYVNAGSDMQKWEVTTKGKLEASMKGLKLEYDSEHEYINDIDIDSPGISGFGFGIDLGASYKILNNLTVSAAILDLGFINWSKSHTTIATTEGSHTYGEIIGSINPDDYDPNDWENINPDDYENYISNTDIFDLDLIQFQEGEAKSRKTTLRSTLNIGAEITLLNNKLGFGVLSSTQFTLPSSYSELTVSANYRPRNWFGATLSYSFLHSEFKTVGIGLKLGPIFIGSDYLMTKAPGDANRANAYVGCSIPLGKKRLDYRR</sequence>
<gene>
    <name evidence="2" type="ORF">H8S64_06695</name>
</gene>
<dbReference type="EMBL" id="JACOOH010000002">
    <property type="protein sequence ID" value="MBC5620780.1"/>
    <property type="molecule type" value="Genomic_DNA"/>
</dbReference>
<evidence type="ECO:0000313" key="3">
    <source>
        <dbReference type="Proteomes" id="UP000646484"/>
    </source>
</evidence>
<evidence type="ECO:0000313" key="2">
    <source>
        <dbReference type="EMBL" id="MBC5620780.1"/>
    </source>
</evidence>
<dbReference type="SUPFAM" id="SSF56935">
    <property type="entry name" value="Porins"/>
    <property type="match status" value="1"/>
</dbReference>
<dbReference type="RefSeq" id="WP_186975442.1">
    <property type="nucleotide sequence ID" value="NZ_JACOOH010000002.1"/>
</dbReference>
<organism evidence="2 3">
    <name type="scientific">Butyricimonas hominis</name>
    <dbReference type="NCBI Taxonomy" id="2763032"/>
    <lineage>
        <taxon>Bacteria</taxon>
        <taxon>Pseudomonadati</taxon>
        <taxon>Bacteroidota</taxon>
        <taxon>Bacteroidia</taxon>
        <taxon>Bacteroidales</taxon>
        <taxon>Odoribacteraceae</taxon>
        <taxon>Butyricimonas</taxon>
    </lineage>
</organism>
<protein>
    <recommendedName>
        <fullName evidence="1">DUF5723 domain-containing protein</fullName>
    </recommendedName>
</protein>
<comment type="caution">
    <text evidence="2">The sequence shown here is derived from an EMBL/GenBank/DDBJ whole genome shotgun (WGS) entry which is preliminary data.</text>
</comment>
<accession>A0ABR7CYM6</accession>
<feature type="domain" description="DUF5723" evidence="1">
    <location>
        <begin position="47"/>
        <end position="434"/>
    </location>
</feature>
<dbReference type="Proteomes" id="UP000646484">
    <property type="component" value="Unassembled WGS sequence"/>
</dbReference>
<proteinExistence type="predicted"/>
<name>A0ABR7CYM6_9BACT</name>
<reference evidence="2 3" key="1">
    <citation type="submission" date="2020-08" db="EMBL/GenBank/DDBJ databases">
        <title>Genome public.</title>
        <authorList>
            <person name="Liu C."/>
            <person name="Sun Q."/>
        </authorList>
    </citation>
    <scope>NUCLEOTIDE SEQUENCE [LARGE SCALE GENOMIC DNA]</scope>
    <source>
        <strain evidence="2 3">NSJ-56</strain>
    </source>
</reference>
<dbReference type="InterPro" id="IPR043781">
    <property type="entry name" value="DUF5723"/>
</dbReference>
<dbReference type="Gene3D" id="2.40.160.60">
    <property type="entry name" value="Outer membrane protein transport protein (OMPP1/FadL/TodX)"/>
    <property type="match status" value="1"/>
</dbReference>
<keyword evidence="3" id="KW-1185">Reference proteome</keyword>
<evidence type="ECO:0000259" key="1">
    <source>
        <dbReference type="Pfam" id="PF18990"/>
    </source>
</evidence>